<evidence type="ECO:0000313" key="1">
    <source>
        <dbReference type="EMBL" id="CAG7868481.1"/>
    </source>
</evidence>
<dbReference type="AlphaFoldDB" id="A0A8D9D3J1"/>
<dbReference type="Gramene" id="A06p07210.2_BraZ1">
    <property type="protein sequence ID" value="A06p07210.2_BraZ1.CDS"/>
    <property type="gene ID" value="A06g07210.2_BraZ1"/>
</dbReference>
<protein>
    <submittedName>
        <fullName evidence="1">Uncharacterized protein</fullName>
    </submittedName>
</protein>
<gene>
    <name evidence="1" type="ORF">BRAPAZ1V2_A06P07210.2</name>
</gene>
<proteinExistence type="predicted"/>
<dbReference type="Proteomes" id="UP000694005">
    <property type="component" value="Chromosome A06"/>
</dbReference>
<sequence length="181" mass="21122">MTLVHNIYIHQKTVHNVNTRPQFVYPHNTRPQFICPHNTRPQRRIHKKMTFLQNNRKKSKSEGPNLKIIENPPLLLDLLCDETETAMMSTTRLESEHDTVGRARRRRWSGGLRQTRRAAAEKRELKTVAGDCNGREAAKLGCHELQSKVRRSTKKMNQVKLATETEDISVWKKTLIIQLFF</sequence>
<reference evidence="1 2" key="1">
    <citation type="submission" date="2021-07" db="EMBL/GenBank/DDBJ databases">
        <authorList>
            <consortium name="Genoscope - CEA"/>
            <person name="William W."/>
        </authorList>
    </citation>
    <scope>NUCLEOTIDE SEQUENCE [LARGE SCALE GENOMIC DNA]</scope>
</reference>
<organism evidence="1 2">
    <name type="scientific">Brassica campestris</name>
    <name type="common">Field mustard</name>
    <dbReference type="NCBI Taxonomy" id="3711"/>
    <lineage>
        <taxon>Eukaryota</taxon>
        <taxon>Viridiplantae</taxon>
        <taxon>Streptophyta</taxon>
        <taxon>Embryophyta</taxon>
        <taxon>Tracheophyta</taxon>
        <taxon>Spermatophyta</taxon>
        <taxon>Magnoliopsida</taxon>
        <taxon>eudicotyledons</taxon>
        <taxon>Gunneridae</taxon>
        <taxon>Pentapetalae</taxon>
        <taxon>rosids</taxon>
        <taxon>malvids</taxon>
        <taxon>Brassicales</taxon>
        <taxon>Brassicaceae</taxon>
        <taxon>Brassiceae</taxon>
        <taxon>Brassica</taxon>
    </lineage>
</organism>
<accession>A0A8D9D3J1</accession>
<name>A0A8D9D3J1_BRACM</name>
<evidence type="ECO:0000313" key="2">
    <source>
        <dbReference type="Proteomes" id="UP000694005"/>
    </source>
</evidence>
<dbReference type="EMBL" id="LS974622">
    <property type="protein sequence ID" value="CAG7868481.1"/>
    <property type="molecule type" value="Genomic_DNA"/>
</dbReference>